<dbReference type="NCBIfam" id="TIGR00625">
    <property type="entry name" value="tfb2"/>
    <property type="match status" value="1"/>
</dbReference>
<feature type="compositionally biased region" description="Polar residues" evidence="10">
    <location>
        <begin position="416"/>
        <end position="434"/>
    </location>
</feature>
<evidence type="ECO:0000256" key="7">
    <source>
        <dbReference type="ARBA" id="ARBA00023204"/>
    </source>
</evidence>
<evidence type="ECO:0000256" key="10">
    <source>
        <dbReference type="SAM" id="MobiDB-lite"/>
    </source>
</evidence>
<evidence type="ECO:0000256" key="3">
    <source>
        <dbReference type="ARBA" id="ARBA00007132"/>
    </source>
</evidence>
<dbReference type="GO" id="GO:0000439">
    <property type="term" value="C:transcription factor TFIIH core complex"/>
    <property type="evidence" value="ECO:0007669"/>
    <property type="project" value="InterPro"/>
</dbReference>
<dbReference type="EMBL" id="CAKXYY010000012">
    <property type="protein sequence ID" value="CAH2353826.1"/>
    <property type="molecule type" value="Genomic_DNA"/>
</dbReference>
<dbReference type="InterPro" id="IPR004598">
    <property type="entry name" value="TFIIH_p52/Tfb2"/>
</dbReference>
<evidence type="ECO:0000313" key="12">
    <source>
        <dbReference type="EMBL" id="CAH2353826.1"/>
    </source>
</evidence>
<dbReference type="OrthoDB" id="364513at2759"/>
<reference evidence="12" key="1">
    <citation type="submission" date="2022-03" db="EMBL/GenBank/DDBJ databases">
        <authorList>
            <person name="Legras J.-L."/>
            <person name="Devillers H."/>
            <person name="Grondin C."/>
        </authorList>
    </citation>
    <scope>NUCLEOTIDE SEQUENCE</scope>
    <source>
        <strain evidence="12">CLIB 1423</strain>
    </source>
</reference>
<dbReference type="Pfam" id="PF03849">
    <property type="entry name" value="Tfb2"/>
    <property type="match status" value="1"/>
</dbReference>
<gene>
    <name evidence="12" type="primary">TFB2</name>
    <name evidence="12" type="ORF">CLIB1423_12S03774</name>
</gene>
<dbReference type="FunFam" id="3.30.70.2610:FF:000001">
    <property type="entry name" value="General transcription factor IIH subunit 4"/>
    <property type="match status" value="1"/>
</dbReference>
<sequence length="520" mass="57852">MSSNLFKATVNEHLESLPESMQSRLYEAPATCLSIYRLLPPIAKFFIMSMLFSERPVLLRDLDKWCKPGTRKVQFESLKRLKSLHLVLEDKLGTYITLHPTFRKNFRACLTGSQQANAFGNLANDSADDNAGVTISFLDSFALNKWETILHFMVGTDSTPTPSASVLSLLRSGGLMETSASEDISGLRISNTGFQFLLQDSNAQIWTILLEYLKISEELNMDPVDVLNFIFILGSLELGKGYIVSSLSTTQQNMLADLKDYGLIYQKSSGSGKFYPTRLATTLTSDSVALKSPAMAIEDANNQADSDSAAAVAAAASTADSSSSSGSIILETNFKLYAYTNSPLEIAILNLFVQLKTRFANMVCGQVTRESIRKALYNGITSQQIIKFLETHAHPQLKILAREKLDKKIEFDTNNNINTAGGAPQSQQQRNEASASHRLEILPPTVVDQIKLWQLELDRIQTFEGYLFKDFASQQEYDVLSNYASEIGVLIWADKGKKKFFITEQGKSQVVDFANRKLQR</sequence>
<comment type="function">
    <text evidence="9">Component of the general transcription and DNA repair factor IIH (TFIIH) core complex which is involved in general and transcription-coupled nucleotide excision repair (NER) of damaged DNA.</text>
</comment>
<evidence type="ECO:0000256" key="2">
    <source>
        <dbReference type="ARBA" id="ARBA00004123"/>
    </source>
</evidence>
<dbReference type="GO" id="GO:0003690">
    <property type="term" value="F:double-stranded DNA binding"/>
    <property type="evidence" value="ECO:0007669"/>
    <property type="project" value="TreeGrafter"/>
</dbReference>
<comment type="caution">
    <text evidence="12">The sequence shown here is derived from an EMBL/GenBank/DDBJ whole genome shotgun (WGS) entry which is preliminary data.</text>
</comment>
<proteinExistence type="inferred from homology"/>
<keyword evidence="6 9" id="KW-0804">Transcription</keyword>
<feature type="domain" description="Transcription factor Tfb2 C-terminal" evidence="11">
    <location>
        <begin position="448"/>
        <end position="514"/>
    </location>
</feature>
<dbReference type="AlphaFoldDB" id="A0A9P0QS97"/>
<evidence type="ECO:0000256" key="4">
    <source>
        <dbReference type="ARBA" id="ARBA00022763"/>
    </source>
</evidence>
<dbReference type="Proteomes" id="UP000837801">
    <property type="component" value="Unassembled WGS sequence"/>
</dbReference>
<evidence type="ECO:0000256" key="8">
    <source>
        <dbReference type="ARBA" id="ARBA00023242"/>
    </source>
</evidence>
<dbReference type="GO" id="GO:0005675">
    <property type="term" value="C:transcription factor TFIIH holo complex"/>
    <property type="evidence" value="ECO:0007669"/>
    <property type="project" value="TreeGrafter"/>
</dbReference>
<comment type="function">
    <text evidence="1">Component of the general transcription and DNA repair factor IIH (TFIIH) core complex, which is involved in general and transcription-coupled nucleotide excision repair (NER) of damaged DNA and, when complexed to TFIIK, in RNA transcription by RNA polymerase II. In NER, TFIIH acts by opening DNA around the lesion to allow the excision of the damaged oligonucleotide and its replacement by a new DNA fragment. In transcription, TFIIH has an essential role in transcription initiation. When the pre-initiation complex (PIC) has been established, TFIIH is required for promoter opening and promoter escape. Phosphorylation of the C-terminal tail (CTD) of the largest subunit of RNA polymerase II by the kinase module TFIIK controls the initiation of transcription.</text>
</comment>
<evidence type="ECO:0000256" key="1">
    <source>
        <dbReference type="ARBA" id="ARBA00002817"/>
    </source>
</evidence>
<keyword evidence="4 9" id="KW-0227">DNA damage</keyword>
<dbReference type="Gene3D" id="3.30.70.2610">
    <property type="match status" value="1"/>
</dbReference>
<protein>
    <recommendedName>
        <fullName evidence="9">RNA polymerase II transcription factor B subunit 2</fullName>
    </recommendedName>
</protein>
<organism evidence="12 13">
    <name type="scientific">[Candida] railenensis</name>
    <dbReference type="NCBI Taxonomy" id="45579"/>
    <lineage>
        <taxon>Eukaryota</taxon>
        <taxon>Fungi</taxon>
        <taxon>Dikarya</taxon>
        <taxon>Ascomycota</taxon>
        <taxon>Saccharomycotina</taxon>
        <taxon>Pichiomycetes</taxon>
        <taxon>Debaryomycetaceae</taxon>
        <taxon>Kurtzmaniella</taxon>
    </lineage>
</organism>
<evidence type="ECO:0000256" key="9">
    <source>
        <dbReference type="RuleBase" id="RU364024"/>
    </source>
</evidence>
<dbReference type="GO" id="GO:0001671">
    <property type="term" value="F:ATPase activator activity"/>
    <property type="evidence" value="ECO:0007669"/>
    <property type="project" value="InterPro"/>
</dbReference>
<keyword evidence="5 9" id="KW-0805">Transcription regulation</keyword>
<evidence type="ECO:0000313" key="13">
    <source>
        <dbReference type="Proteomes" id="UP000837801"/>
    </source>
</evidence>
<evidence type="ECO:0000256" key="6">
    <source>
        <dbReference type="ARBA" id="ARBA00023163"/>
    </source>
</evidence>
<dbReference type="Pfam" id="PF18307">
    <property type="entry name" value="Tfb2_C"/>
    <property type="match status" value="1"/>
</dbReference>
<evidence type="ECO:0000256" key="5">
    <source>
        <dbReference type="ARBA" id="ARBA00023015"/>
    </source>
</evidence>
<dbReference type="InterPro" id="IPR040662">
    <property type="entry name" value="Tfb2_C"/>
</dbReference>
<dbReference type="GO" id="GO:0006289">
    <property type="term" value="P:nucleotide-excision repair"/>
    <property type="evidence" value="ECO:0007669"/>
    <property type="project" value="InterPro"/>
</dbReference>
<keyword evidence="8 9" id="KW-0539">Nucleus</keyword>
<comment type="similarity">
    <text evidence="3 9">Belongs to the TFB2 family.</text>
</comment>
<keyword evidence="13" id="KW-1185">Reference proteome</keyword>
<comment type="subcellular location">
    <subcellularLocation>
        <location evidence="2 9">Nucleus</location>
    </subcellularLocation>
</comment>
<dbReference type="PANTHER" id="PTHR13152">
    <property type="entry name" value="TFIIH, POLYPEPTIDE 4"/>
    <property type="match status" value="1"/>
</dbReference>
<accession>A0A9P0QS97</accession>
<dbReference type="GO" id="GO:0006366">
    <property type="term" value="P:transcription by RNA polymerase II"/>
    <property type="evidence" value="ECO:0007669"/>
    <property type="project" value="UniProtKB-ARBA"/>
</dbReference>
<dbReference type="PANTHER" id="PTHR13152:SF0">
    <property type="entry name" value="GENERAL TRANSCRIPTION FACTOR IIH SUBUNIT 4"/>
    <property type="match status" value="1"/>
</dbReference>
<evidence type="ECO:0000259" key="11">
    <source>
        <dbReference type="Pfam" id="PF18307"/>
    </source>
</evidence>
<name>A0A9P0QS97_9ASCO</name>
<keyword evidence="7 9" id="KW-0234">DNA repair</keyword>
<feature type="region of interest" description="Disordered" evidence="10">
    <location>
        <begin position="416"/>
        <end position="435"/>
    </location>
</feature>